<gene>
    <name evidence="7" type="ORF">Lmor_0841</name>
    <name evidence="8" type="ORF">NCTC12239_00896</name>
</gene>
<proteinExistence type="predicted"/>
<keyword evidence="5 6" id="KW-0472">Membrane</keyword>
<feature type="transmembrane region" description="Helical" evidence="6">
    <location>
        <begin position="67"/>
        <end position="90"/>
    </location>
</feature>
<dbReference type="RefSeq" id="WP_051190586.1">
    <property type="nucleotide sequence ID" value="NZ_CAAAJG010000002.1"/>
</dbReference>
<dbReference type="EMBL" id="LNYN01000014">
    <property type="protein sequence ID" value="KTD35394.1"/>
    <property type="molecule type" value="Genomic_DNA"/>
</dbReference>
<keyword evidence="2" id="KW-0813">Transport</keyword>
<reference evidence="8 10" key="2">
    <citation type="submission" date="2018-06" db="EMBL/GenBank/DDBJ databases">
        <authorList>
            <consortium name="Pathogen Informatics"/>
            <person name="Doyle S."/>
        </authorList>
    </citation>
    <scope>NUCLEOTIDE SEQUENCE [LARGE SCALE GENOMIC DNA]</scope>
    <source>
        <strain evidence="8 10">NCTC12239</strain>
    </source>
</reference>
<dbReference type="PANTHER" id="PTHR42865">
    <property type="entry name" value="PROTON/GLUTAMATE-ASPARTATE SYMPORTER"/>
    <property type="match status" value="1"/>
</dbReference>
<dbReference type="GO" id="GO:0032329">
    <property type="term" value="P:serine transport"/>
    <property type="evidence" value="ECO:0007669"/>
    <property type="project" value="TreeGrafter"/>
</dbReference>
<evidence type="ECO:0000256" key="1">
    <source>
        <dbReference type="ARBA" id="ARBA00004141"/>
    </source>
</evidence>
<dbReference type="GO" id="GO:0005886">
    <property type="term" value="C:plasma membrane"/>
    <property type="evidence" value="ECO:0007669"/>
    <property type="project" value="TreeGrafter"/>
</dbReference>
<evidence type="ECO:0000313" key="7">
    <source>
        <dbReference type="EMBL" id="KTD35394.1"/>
    </source>
</evidence>
<dbReference type="GO" id="GO:0005295">
    <property type="term" value="F:neutral L-amino acid:sodium symporter activity"/>
    <property type="evidence" value="ECO:0007669"/>
    <property type="project" value="TreeGrafter"/>
</dbReference>
<feature type="transmembrane region" description="Helical" evidence="6">
    <location>
        <begin position="229"/>
        <end position="253"/>
    </location>
</feature>
<evidence type="ECO:0000256" key="6">
    <source>
        <dbReference type="SAM" id="Phobius"/>
    </source>
</evidence>
<feature type="transmembrane region" description="Helical" evidence="6">
    <location>
        <begin position="121"/>
        <end position="138"/>
    </location>
</feature>
<feature type="transmembrane region" description="Helical" evidence="6">
    <location>
        <begin position="302"/>
        <end position="329"/>
    </location>
</feature>
<accession>A0A378JX49</accession>
<evidence type="ECO:0000313" key="9">
    <source>
        <dbReference type="Proteomes" id="UP000054985"/>
    </source>
</evidence>
<keyword evidence="4 6" id="KW-1133">Transmembrane helix</keyword>
<keyword evidence="3 6" id="KW-0812">Transmembrane</keyword>
<comment type="subcellular location">
    <subcellularLocation>
        <location evidence="1">Membrane</location>
        <topology evidence="1">Multi-pass membrane protein</topology>
    </subcellularLocation>
</comment>
<evidence type="ECO:0000256" key="2">
    <source>
        <dbReference type="ARBA" id="ARBA00022448"/>
    </source>
</evidence>
<reference evidence="7 9" key="1">
    <citation type="submission" date="2015-11" db="EMBL/GenBank/DDBJ databases">
        <title>Genomic analysis of 38 Legionella species identifies large and diverse effector repertoires.</title>
        <authorList>
            <person name="Burstein D."/>
            <person name="Amaro F."/>
            <person name="Zusman T."/>
            <person name="Lifshitz Z."/>
            <person name="Cohen O."/>
            <person name="Gilbert J.A."/>
            <person name="Pupko T."/>
            <person name="Shuman H.A."/>
            <person name="Segal G."/>
        </authorList>
    </citation>
    <scope>NUCLEOTIDE SEQUENCE [LARGE SCALE GENOMIC DNA]</scope>
    <source>
        <strain evidence="7 9">ATCC 43877</strain>
    </source>
</reference>
<evidence type="ECO:0000313" key="8">
    <source>
        <dbReference type="EMBL" id="STX61978.1"/>
    </source>
</evidence>
<evidence type="ECO:0000256" key="5">
    <source>
        <dbReference type="ARBA" id="ARBA00023136"/>
    </source>
</evidence>
<dbReference type="OrthoDB" id="9768885at2"/>
<dbReference type="InterPro" id="IPR001991">
    <property type="entry name" value="Na-dicarboxylate_symporter"/>
</dbReference>
<evidence type="ECO:0000256" key="3">
    <source>
        <dbReference type="ARBA" id="ARBA00022692"/>
    </source>
</evidence>
<evidence type="ECO:0000313" key="10">
    <source>
        <dbReference type="Proteomes" id="UP000254040"/>
    </source>
</evidence>
<keyword evidence="9" id="KW-1185">Reference proteome</keyword>
<name>A0A378JX49_9GAMM</name>
<dbReference type="SUPFAM" id="SSF118215">
    <property type="entry name" value="Proton glutamate symport protein"/>
    <property type="match status" value="1"/>
</dbReference>
<dbReference type="Pfam" id="PF00375">
    <property type="entry name" value="SDF"/>
    <property type="match status" value="1"/>
</dbReference>
<feature type="transmembrane region" description="Helical" evidence="6">
    <location>
        <begin position="265"/>
        <end position="290"/>
    </location>
</feature>
<dbReference type="InterPro" id="IPR036458">
    <property type="entry name" value="Na:dicarbo_symporter_sf"/>
</dbReference>
<dbReference type="Proteomes" id="UP000054985">
    <property type="component" value="Unassembled WGS sequence"/>
</dbReference>
<dbReference type="PANTHER" id="PTHR42865:SF8">
    <property type="entry name" value="SERINE_THREONINE TRANSPORTER SSTT"/>
    <property type="match status" value="1"/>
</dbReference>
<dbReference type="EMBL" id="UGOG01000001">
    <property type="protein sequence ID" value="STX61978.1"/>
    <property type="molecule type" value="Genomic_DNA"/>
</dbReference>
<dbReference type="STRING" id="39962.Lmor_0841"/>
<dbReference type="Proteomes" id="UP000254040">
    <property type="component" value="Unassembled WGS sequence"/>
</dbReference>
<dbReference type="AlphaFoldDB" id="A0A378JX49"/>
<protein>
    <submittedName>
        <fullName evidence="8">Sodium:dicarboxylate symporter protein</fullName>
    </submittedName>
</protein>
<evidence type="ECO:0000256" key="4">
    <source>
        <dbReference type="ARBA" id="ARBA00022989"/>
    </source>
</evidence>
<feature type="transmembrane region" description="Helical" evidence="6">
    <location>
        <begin position="193"/>
        <end position="217"/>
    </location>
</feature>
<feature type="transmembrane region" description="Helical" evidence="6">
    <location>
        <begin position="159"/>
        <end position="181"/>
    </location>
</feature>
<dbReference type="Gene3D" id="1.10.3860.10">
    <property type="entry name" value="Sodium:dicarboxylate symporter"/>
    <property type="match status" value="1"/>
</dbReference>
<feature type="transmembrane region" description="Helical" evidence="6">
    <location>
        <begin position="36"/>
        <end position="55"/>
    </location>
</feature>
<sequence>MFRKMPFILLAIILAVLCFAPFMPYALKQFLYSISLSIKSIIVLALPFIIFTLLLKTVLTLSNKATTIIGLILFFVCCSNFISTFLSHYVGIGVYHLGFSMIVPPKTMELLPLWTFSPPKLIANDKAMFAGIILGFILSRLSPNKSFSLVHKIDKVMNIVLSVIVCLIPLFVAGFLIKLHYDGVVSIIIKEYAPIFLLIGLAQFVYIAFVLFSLNQFRIGGLFKDLKNMLPAVISGFSTMSSAASMPLTIMGVENCTRNKELSGAVIPATVNIHLVGDCFAIPIFAYAVLKSFGMDEPSLLTYLQFTFYFVLAKFSVAAIPGGGIIVMLPILETYLGFNSSMMSLITALYILFDPIITSANVLGNGAFAKMIDAFTSHRSKRKYPAESAISN</sequence>
<organism evidence="8 10">
    <name type="scientific">Legionella moravica</name>
    <dbReference type="NCBI Taxonomy" id="39962"/>
    <lineage>
        <taxon>Bacteria</taxon>
        <taxon>Pseudomonadati</taxon>
        <taxon>Pseudomonadota</taxon>
        <taxon>Gammaproteobacteria</taxon>
        <taxon>Legionellales</taxon>
        <taxon>Legionellaceae</taxon>
        <taxon>Legionella</taxon>
    </lineage>
</organism>